<dbReference type="AlphaFoldDB" id="A0A9X1M648"/>
<proteinExistence type="predicted"/>
<dbReference type="Proteomes" id="UP001139264">
    <property type="component" value="Unassembled WGS sequence"/>
</dbReference>
<feature type="region of interest" description="Disordered" evidence="1">
    <location>
        <begin position="1"/>
        <end position="21"/>
    </location>
</feature>
<protein>
    <submittedName>
        <fullName evidence="3">Uncharacterized protein</fullName>
    </submittedName>
</protein>
<evidence type="ECO:0000256" key="1">
    <source>
        <dbReference type="SAM" id="MobiDB-lite"/>
    </source>
</evidence>
<evidence type="ECO:0000313" key="4">
    <source>
        <dbReference type="Proteomes" id="UP001139264"/>
    </source>
</evidence>
<name>A0A9X1M648_9MICC</name>
<evidence type="ECO:0000313" key="2">
    <source>
        <dbReference type="EMBL" id="MCC3270250.1"/>
    </source>
</evidence>
<gene>
    <name evidence="2" type="ORF">LJ751_12930</name>
    <name evidence="3" type="ORF">LJ751_17065</name>
</gene>
<accession>A0A9X1M648</accession>
<sequence>MDNSVDTADRQTAGRFADADNHRRVAEPRGVSLQDYRVITAARREFLDFLLARTEHRT</sequence>
<reference evidence="3" key="1">
    <citation type="submission" date="2021-10" db="EMBL/GenBank/DDBJ databases">
        <title>Novel species in genus Arthrobacter.</title>
        <authorList>
            <person name="Liu Y."/>
        </authorList>
    </citation>
    <scope>NUCLEOTIDE SEQUENCE</scope>
    <source>
        <strain evidence="3">Zg-Y809</strain>
    </source>
</reference>
<organism evidence="3 4">
    <name type="scientific">Arthrobacter gengyunqii</name>
    <dbReference type="NCBI Taxonomy" id="2886940"/>
    <lineage>
        <taxon>Bacteria</taxon>
        <taxon>Bacillati</taxon>
        <taxon>Actinomycetota</taxon>
        <taxon>Actinomycetes</taxon>
        <taxon>Micrococcales</taxon>
        <taxon>Micrococcaceae</taxon>
        <taxon>Arthrobacter</taxon>
    </lineage>
</organism>
<dbReference type="RefSeq" id="WP_227908509.1">
    <property type="nucleotide sequence ID" value="NZ_CP095461.1"/>
</dbReference>
<dbReference type="EMBL" id="JAJFZP010000010">
    <property type="protein sequence ID" value="MCC3270250.1"/>
    <property type="molecule type" value="Genomic_DNA"/>
</dbReference>
<dbReference type="EMBL" id="JAJFZP010000018">
    <property type="protein sequence ID" value="MCC3271039.1"/>
    <property type="molecule type" value="Genomic_DNA"/>
</dbReference>
<evidence type="ECO:0000313" key="3">
    <source>
        <dbReference type="EMBL" id="MCC3271039.1"/>
    </source>
</evidence>
<comment type="caution">
    <text evidence="3">The sequence shown here is derived from an EMBL/GenBank/DDBJ whole genome shotgun (WGS) entry which is preliminary data.</text>
</comment>